<dbReference type="PANTHER" id="PTHR21261">
    <property type="entry name" value="BEAT PROTEIN"/>
    <property type="match status" value="1"/>
</dbReference>
<comment type="caution">
    <text evidence="2">The sequence shown here is derived from an EMBL/GenBank/DDBJ whole genome shotgun (WGS) entry which is preliminary data.</text>
</comment>
<dbReference type="Proteomes" id="UP000288716">
    <property type="component" value="Unassembled WGS sequence"/>
</dbReference>
<dbReference type="VEuPathDB" id="VectorBase:LDEU009452"/>
<dbReference type="SUPFAM" id="SSF48726">
    <property type="entry name" value="Immunoglobulin"/>
    <property type="match status" value="1"/>
</dbReference>
<dbReference type="InterPro" id="IPR013106">
    <property type="entry name" value="Ig_V-set"/>
</dbReference>
<dbReference type="Pfam" id="PF07686">
    <property type="entry name" value="V-set"/>
    <property type="match status" value="1"/>
</dbReference>
<gene>
    <name evidence="2" type="ORF">B4U80_03982</name>
</gene>
<feature type="non-terminal residue" evidence="2">
    <location>
        <position position="123"/>
    </location>
</feature>
<dbReference type="InterPro" id="IPR036179">
    <property type="entry name" value="Ig-like_dom_sf"/>
</dbReference>
<reference evidence="2 3" key="1">
    <citation type="journal article" date="2018" name="Gigascience">
        <title>Genomes of trombidid mites reveal novel predicted allergens and laterally-transferred genes associated with secondary metabolism.</title>
        <authorList>
            <person name="Dong X."/>
            <person name="Chaisiri K."/>
            <person name="Xia D."/>
            <person name="Armstrong S.D."/>
            <person name="Fang Y."/>
            <person name="Donnelly M.J."/>
            <person name="Kadowaki T."/>
            <person name="McGarry J.W."/>
            <person name="Darby A.C."/>
            <person name="Makepeace B.L."/>
        </authorList>
    </citation>
    <scope>NUCLEOTIDE SEQUENCE [LARGE SCALE GENOMIC DNA]</scope>
    <source>
        <strain evidence="2">UoL-UT</strain>
    </source>
</reference>
<evidence type="ECO:0000259" key="1">
    <source>
        <dbReference type="PROSITE" id="PS50835"/>
    </source>
</evidence>
<protein>
    <submittedName>
        <fullName evidence="2">Cell adhesion molecule 2-like protein</fullName>
    </submittedName>
</protein>
<feature type="non-terminal residue" evidence="2">
    <location>
        <position position="1"/>
    </location>
</feature>
<dbReference type="STRING" id="299467.A0A443S4Y2"/>
<organism evidence="2 3">
    <name type="scientific">Leptotrombidium deliense</name>
    <dbReference type="NCBI Taxonomy" id="299467"/>
    <lineage>
        <taxon>Eukaryota</taxon>
        <taxon>Metazoa</taxon>
        <taxon>Ecdysozoa</taxon>
        <taxon>Arthropoda</taxon>
        <taxon>Chelicerata</taxon>
        <taxon>Arachnida</taxon>
        <taxon>Acari</taxon>
        <taxon>Acariformes</taxon>
        <taxon>Trombidiformes</taxon>
        <taxon>Prostigmata</taxon>
        <taxon>Anystina</taxon>
        <taxon>Parasitengona</taxon>
        <taxon>Trombiculoidea</taxon>
        <taxon>Trombiculidae</taxon>
        <taxon>Leptotrombidium</taxon>
    </lineage>
</organism>
<sequence>ITSCLRLNRVDVPNIVTKGSSISLHCDFDLESASLYSVKWYKNNVEFYRFMILGINQKAEHKYFAQPGISVEMNASNITHVHLKDVDLNSEGLYECEVSTDAPSFQTIRGGKHLKIYAFLTLL</sequence>
<dbReference type="FunFam" id="2.60.40.10:FF:000437">
    <property type="entry name" value="Beat-IIIc, isoform A"/>
    <property type="match status" value="1"/>
</dbReference>
<dbReference type="PANTHER" id="PTHR21261:SF15">
    <property type="entry name" value="BEATEN PATH IIIA, ISOFORM D-RELATED"/>
    <property type="match status" value="1"/>
</dbReference>
<dbReference type="InterPro" id="IPR007110">
    <property type="entry name" value="Ig-like_dom"/>
</dbReference>
<dbReference type="PROSITE" id="PS50835">
    <property type="entry name" value="IG_LIKE"/>
    <property type="match status" value="1"/>
</dbReference>
<evidence type="ECO:0000313" key="2">
    <source>
        <dbReference type="EMBL" id="RWS22587.1"/>
    </source>
</evidence>
<dbReference type="EMBL" id="NCKV01008399">
    <property type="protein sequence ID" value="RWS22587.1"/>
    <property type="molecule type" value="Genomic_DNA"/>
</dbReference>
<feature type="domain" description="Ig-like" evidence="1">
    <location>
        <begin position="16"/>
        <end position="106"/>
    </location>
</feature>
<dbReference type="Gene3D" id="2.60.40.10">
    <property type="entry name" value="Immunoglobulins"/>
    <property type="match status" value="1"/>
</dbReference>
<evidence type="ECO:0000313" key="3">
    <source>
        <dbReference type="Proteomes" id="UP000288716"/>
    </source>
</evidence>
<dbReference type="InterPro" id="IPR013783">
    <property type="entry name" value="Ig-like_fold"/>
</dbReference>
<dbReference type="OrthoDB" id="6343941at2759"/>
<accession>A0A443S4Y2</accession>
<dbReference type="AlphaFoldDB" id="A0A443S4Y2"/>
<proteinExistence type="predicted"/>
<keyword evidence="3" id="KW-1185">Reference proteome</keyword>
<name>A0A443S4Y2_9ACAR</name>